<dbReference type="OMA" id="SNGTDMQ"/>
<dbReference type="Proteomes" id="UP000012174">
    <property type="component" value="Unassembled WGS sequence"/>
</dbReference>
<evidence type="ECO:0000313" key="3">
    <source>
        <dbReference type="EMBL" id="EMR70962.1"/>
    </source>
</evidence>
<dbReference type="OrthoDB" id="10250282at2759"/>
<feature type="domain" description="Beta-lactamase-related" evidence="1">
    <location>
        <begin position="60"/>
        <end position="320"/>
    </location>
</feature>
<dbReference type="InterPro" id="IPR001466">
    <property type="entry name" value="Beta-lactam-related"/>
</dbReference>
<dbReference type="EMBL" id="KB705738">
    <property type="protein sequence ID" value="EMR70962.1"/>
    <property type="molecule type" value="Genomic_DNA"/>
</dbReference>
<organism evidence="3 4">
    <name type="scientific">Eutypa lata (strain UCR-EL1)</name>
    <name type="common">Grapevine dieback disease fungus</name>
    <name type="synonym">Eutypa armeniacae</name>
    <dbReference type="NCBI Taxonomy" id="1287681"/>
    <lineage>
        <taxon>Eukaryota</taxon>
        <taxon>Fungi</taxon>
        <taxon>Dikarya</taxon>
        <taxon>Ascomycota</taxon>
        <taxon>Pezizomycotina</taxon>
        <taxon>Sordariomycetes</taxon>
        <taxon>Xylariomycetidae</taxon>
        <taxon>Xylariales</taxon>
        <taxon>Diatrypaceae</taxon>
        <taxon>Eutypa</taxon>
    </lineage>
</organism>
<dbReference type="Pfam" id="PF26335">
    <property type="entry name" value="ARB_00930_C"/>
    <property type="match status" value="1"/>
</dbReference>
<evidence type="ECO:0000259" key="2">
    <source>
        <dbReference type="Pfam" id="PF26335"/>
    </source>
</evidence>
<reference evidence="4" key="1">
    <citation type="journal article" date="2013" name="Genome Announc.">
        <title>Draft genome sequence of the grapevine dieback fungus Eutypa lata UCR-EL1.</title>
        <authorList>
            <person name="Blanco-Ulate B."/>
            <person name="Rolshausen P.E."/>
            <person name="Cantu D."/>
        </authorList>
    </citation>
    <scope>NUCLEOTIDE SEQUENCE [LARGE SCALE GENOMIC DNA]</scope>
    <source>
        <strain evidence="4">UCR-EL1</strain>
    </source>
</reference>
<proteinExistence type="predicted"/>
<dbReference type="Gene3D" id="3.40.710.10">
    <property type="entry name" value="DD-peptidase/beta-lactamase superfamily"/>
    <property type="match status" value="1"/>
</dbReference>
<name>M7T314_EUTLA</name>
<gene>
    <name evidence="3" type="ORF">UCREL1_2004</name>
</gene>
<dbReference type="SUPFAM" id="SSF56601">
    <property type="entry name" value="beta-lactamase/transpeptidase-like"/>
    <property type="match status" value="1"/>
</dbReference>
<evidence type="ECO:0000259" key="1">
    <source>
        <dbReference type="Pfam" id="PF00144"/>
    </source>
</evidence>
<evidence type="ECO:0000313" key="4">
    <source>
        <dbReference type="Proteomes" id="UP000012174"/>
    </source>
</evidence>
<keyword evidence="4" id="KW-1185">Reference proteome</keyword>
<dbReference type="PANTHER" id="PTHR22935:SF97">
    <property type="entry name" value="BETA-LACTAMASE-RELATED DOMAIN-CONTAINING PROTEIN"/>
    <property type="match status" value="1"/>
</dbReference>
<sequence length="476" mass="51872">MQTALGELTEAFEGLKSDPSVNPNWTSWSVQIFSTTDEDTPLWEHYHTAPLLNLSPAGVQEVDGDTIYRLGSNTKIFTMLTFLAEAGEQYLNDPITKWVPELADLAGKAAEDPVMNVDWDGITIGAIASHMAGIVRDSLFEGLANVPPSFAPSQTAGYSNLGYQFLAYALESITGKNYTEMIENDIIGALDLGNTYYRDAPAELGVIPAGLESGWNYSLGEANATGNMWSSVNDFSSLGRHIFKNTLLTRPVTQRWIRPTTPTSDIIAGIGSPWGLRRIRIGNETTINRIVDAYGKAGSINAYQSLMILIPDYEIGITALLVGAWPGNANWHMADTIGPIILPKLEQVAREEADRVPGLGVENWISNGTDMQPIAFQFTLPGVNVTDPSIRIFPTGLETTNSDGSKKVAFKAVIENLGDYDHAKDMFSTNCGKWVTQSAVKYGSKALDTFVFEMDGSGNVVSVQNMALRIKLKKET</sequence>
<dbReference type="InterPro" id="IPR051478">
    <property type="entry name" value="Beta-lactamase-like_AB/R"/>
</dbReference>
<dbReference type="InterPro" id="IPR012338">
    <property type="entry name" value="Beta-lactam/transpept-like"/>
</dbReference>
<dbReference type="Pfam" id="PF00144">
    <property type="entry name" value="Beta-lactamase"/>
    <property type="match status" value="1"/>
</dbReference>
<dbReference type="HOGENOM" id="CLU_019706_0_0_1"/>
<dbReference type="KEGG" id="ela:UCREL1_2004"/>
<feature type="domain" description="Beta-lactamase-like ARB-00930-like C-terminal" evidence="2">
    <location>
        <begin position="353"/>
        <end position="475"/>
    </location>
</feature>
<dbReference type="eggNOG" id="ENOG502SIYF">
    <property type="taxonomic scope" value="Eukaryota"/>
</dbReference>
<dbReference type="PANTHER" id="PTHR22935">
    <property type="entry name" value="PENICILLIN-BINDING PROTEIN"/>
    <property type="match status" value="1"/>
</dbReference>
<accession>M7T314</accession>
<protein>
    <submittedName>
        <fullName evidence="3">Putative beta-lactamase family protein</fullName>
    </submittedName>
</protein>
<dbReference type="AlphaFoldDB" id="M7T314"/>
<dbReference type="InterPro" id="IPR058664">
    <property type="entry name" value="ARB_00930-like_C"/>
</dbReference>